<dbReference type="OrthoDB" id="186162at2759"/>
<proteinExistence type="inferred from homology"/>
<dbReference type="PANTHER" id="PTHR13194:SF19">
    <property type="entry name" value="NAD(P)-BINDING ROSSMANN-FOLD SUPERFAMILY PROTEIN"/>
    <property type="match status" value="1"/>
</dbReference>
<comment type="caution">
    <text evidence="3">The sequence shown here is derived from an EMBL/GenBank/DDBJ whole genome shotgun (WGS) entry which is preliminary data.</text>
</comment>
<dbReference type="EMBL" id="BRYA01000036">
    <property type="protein sequence ID" value="GMI33968.1"/>
    <property type="molecule type" value="Genomic_DNA"/>
</dbReference>
<feature type="domain" description="NADH:ubiquinone oxidoreductase intermediate-associated protein 30" evidence="2">
    <location>
        <begin position="252"/>
        <end position="427"/>
    </location>
</feature>
<dbReference type="InterPro" id="IPR013857">
    <property type="entry name" value="NADH-UbQ_OxRdtase-assoc_prot30"/>
</dbReference>
<gene>
    <name evidence="3" type="ORF">TrCOL_g13252</name>
</gene>
<comment type="similarity">
    <text evidence="1">Belongs to the CIA30 family.</text>
</comment>
<evidence type="ECO:0000313" key="3">
    <source>
        <dbReference type="EMBL" id="GMI33968.1"/>
    </source>
</evidence>
<feature type="domain" description="NADH:ubiquinone oxidoreductase intermediate-associated protein 30" evidence="2">
    <location>
        <begin position="48"/>
        <end position="175"/>
    </location>
</feature>
<dbReference type="InterPro" id="IPR039131">
    <property type="entry name" value="NDUFAF1"/>
</dbReference>
<evidence type="ECO:0000313" key="4">
    <source>
        <dbReference type="Proteomes" id="UP001165065"/>
    </source>
</evidence>
<dbReference type="SUPFAM" id="SSF49785">
    <property type="entry name" value="Galactose-binding domain-like"/>
    <property type="match status" value="1"/>
</dbReference>
<keyword evidence="4" id="KW-1185">Reference proteome</keyword>
<accession>A0A9W7G6P5</accession>
<dbReference type="GO" id="GO:0010257">
    <property type="term" value="P:NADH dehydrogenase complex assembly"/>
    <property type="evidence" value="ECO:0007669"/>
    <property type="project" value="TreeGrafter"/>
</dbReference>
<sequence length="595" mass="64955">MDLSQFSSKDLIKNKMKLLFSTIVAAALSLSATNAIDPLWEFPGDKDSKTAHDVKLVNDPVMGGQSNSDYKVVDDLLQWDGEVKIVPSLKAPGFANLVTSKSYTDKFPSAEGATHITLVMKTSTPDYQGFKVSVAANTINPQFKCHKADFFVTPGTPVDDAGYYHVQVPYTEFSNNWSSYTGEAIVKCVDDESVCPTEKDKKKIQQLGLWAEGAAGVFNIDLKGFYYETLSTSTSTTSTPVLADGMIPLWTFDGENDHDIKLTNDPVMGGVSTSNYTVTDNKVEWNGSCEVVPSLKAPGFCNLESKKNFDKFPDATGATHITLLLASSTPDYEGFKFSFAANTFNPQFKSFKADFFFKDGVEDEETGFTKISIPFTEFSNNWSSYTGEAIVKCVDDESVCPTEKDKKKIQQLGLWTEGVEGDFNLEILGVYAETIAETMPVKAASCKVQTDLKFSITETSAEVGLPGGSADESLSQAVCCDADFDAYPEPRNFYLDKQLFREISKAGVTTFYDSACGIPVFQAPVGRSFAEFKEDTSEHGWPSFRGEEVIKENVVVGDDGLTIYSACGTKLGTYETDDSGTRACIDLVCIAGNAQ</sequence>
<dbReference type="Pfam" id="PF08547">
    <property type="entry name" value="CIA30"/>
    <property type="match status" value="2"/>
</dbReference>
<evidence type="ECO:0000259" key="2">
    <source>
        <dbReference type="Pfam" id="PF08547"/>
    </source>
</evidence>
<dbReference type="Proteomes" id="UP001165065">
    <property type="component" value="Unassembled WGS sequence"/>
</dbReference>
<protein>
    <recommendedName>
        <fullName evidence="2">NADH:ubiquinone oxidoreductase intermediate-associated protein 30 domain-containing protein</fullName>
    </recommendedName>
</protein>
<reference evidence="4" key="1">
    <citation type="journal article" date="2023" name="Commun. Biol.">
        <title>Genome analysis of Parmales, the sister group of diatoms, reveals the evolutionary specialization of diatoms from phago-mixotrophs to photoautotrophs.</title>
        <authorList>
            <person name="Ban H."/>
            <person name="Sato S."/>
            <person name="Yoshikawa S."/>
            <person name="Yamada K."/>
            <person name="Nakamura Y."/>
            <person name="Ichinomiya M."/>
            <person name="Sato N."/>
            <person name="Blanc-Mathieu R."/>
            <person name="Endo H."/>
            <person name="Kuwata A."/>
            <person name="Ogata H."/>
        </authorList>
    </citation>
    <scope>NUCLEOTIDE SEQUENCE [LARGE SCALE GENOMIC DNA]</scope>
</reference>
<name>A0A9W7G6P5_9STRA</name>
<dbReference type="GO" id="GO:0051082">
    <property type="term" value="F:unfolded protein binding"/>
    <property type="evidence" value="ECO:0007669"/>
    <property type="project" value="TreeGrafter"/>
</dbReference>
<dbReference type="PANTHER" id="PTHR13194">
    <property type="entry name" value="COMPLEX I INTERMEDIATE-ASSOCIATED PROTEIN 30"/>
    <property type="match status" value="1"/>
</dbReference>
<dbReference type="AlphaFoldDB" id="A0A9W7G6P5"/>
<organism evidence="3 4">
    <name type="scientific">Triparma columacea</name>
    <dbReference type="NCBI Taxonomy" id="722753"/>
    <lineage>
        <taxon>Eukaryota</taxon>
        <taxon>Sar</taxon>
        <taxon>Stramenopiles</taxon>
        <taxon>Ochrophyta</taxon>
        <taxon>Bolidophyceae</taxon>
        <taxon>Parmales</taxon>
        <taxon>Triparmaceae</taxon>
        <taxon>Triparma</taxon>
    </lineage>
</organism>
<dbReference type="InterPro" id="IPR008979">
    <property type="entry name" value="Galactose-bd-like_sf"/>
</dbReference>
<evidence type="ECO:0000256" key="1">
    <source>
        <dbReference type="ARBA" id="ARBA00007884"/>
    </source>
</evidence>